<proteinExistence type="predicted"/>
<accession>A0A9D4C476</accession>
<organism evidence="1 2">
    <name type="scientific">Dreissena polymorpha</name>
    <name type="common">Zebra mussel</name>
    <name type="synonym">Mytilus polymorpha</name>
    <dbReference type="NCBI Taxonomy" id="45954"/>
    <lineage>
        <taxon>Eukaryota</taxon>
        <taxon>Metazoa</taxon>
        <taxon>Spiralia</taxon>
        <taxon>Lophotrochozoa</taxon>
        <taxon>Mollusca</taxon>
        <taxon>Bivalvia</taxon>
        <taxon>Autobranchia</taxon>
        <taxon>Heteroconchia</taxon>
        <taxon>Euheterodonta</taxon>
        <taxon>Imparidentia</taxon>
        <taxon>Neoheterodontei</taxon>
        <taxon>Myida</taxon>
        <taxon>Dreissenoidea</taxon>
        <taxon>Dreissenidae</taxon>
        <taxon>Dreissena</taxon>
    </lineage>
</organism>
<dbReference type="AlphaFoldDB" id="A0A9D4C476"/>
<protein>
    <submittedName>
        <fullName evidence="1">Uncharacterized protein</fullName>
    </submittedName>
</protein>
<gene>
    <name evidence="1" type="ORF">DPMN_059458</name>
</gene>
<reference evidence="1" key="1">
    <citation type="journal article" date="2019" name="bioRxiv">
        <title>The Genome of the Zebra Mussel, Dreissena polymorpha: A Resource for Invasive Species Research.</title>
        <authorList>
            <person name="McCartney M.A."/>
            <person name="Auch B."/>
            <person name="Kono T."/>
            <person name="Mallez S."/>
            <person name="Zhang Y."/>
            <person name="Obille A."/>
            <person name="Becker A."/>
            <person name="Abrahante J.E."/>
            <person name="Garbe J."/>
            <person name="Badalamenti J.P."/>
            <person name="Herman A."/>
            <person name="Mangelson H."/>
            <person name="Liachko I."/>
            <person name="Sullivan S."/>
            <person name="Sone E.D."/>
            <person name="Koren S."/>
            <person name="Silverstein K.A.T."/>
            <person name="Beckman K.B."/>
            <person name="Gohl D.M."/>
        </authorList>
    </citation>
    <scope>NUCLEOTIDE SEQUENCE</scope>
    <source>
        <strain evidence="1">Duluth1</strain>
        <tissue evidence="1">Whole animal</tissue>
    </source>
</reference>
<evidence type="ECO:0000313" key="2">
    <source>
        <dbReference type="Proteomes" id="UP000828390"/>
    </source>
</evidence>
<dbReference type="EMBL" id="JAIWYP010000013">
    <property type="protein sequence ID" value="KAH3716729.1"/>
    <property type="molecule type" value="Genomic_DNA"/>
</dbReference>
<comment type="caution">
    <text evidence="1">The sequence shown here is derived from an EMBL/GenBank/DDBJ whole genome shotgun (WGS) entry which is preliminary data.</text>
</comment>
<dbReference type="Proteomes" id="UP000828390">
    <property type="component" value="Unassembled WGS sequence"/>
</dbReference>
<reference evidence="1" key="2">
    <citation type="submission" date="2020-11" db="EMBL/GenBank/DDBJ databases">
        <authorList>
            <person name="McCartney M.A."/>
            <person name="Auch B."/>
            <person name="Kono T."/>
            <person name="Mallez S."/>
            <person name="Becker A."/>
            <person name="Gohl D.M."/>
            <person name="Silverstein K.A.T."/>
            <person name="Koren S."/>
            <person name="Bechman K.B."/>
            <person name="Herman A."/>
            <person name="Abrahante J.E."/>
            <person name="Garbe J."/>
        </authorList>
    </citation>
    <scope>NUCLEOTIDE SEQUENCE</scope>
    <source>
        <strain evidence="1">Duluth1</strain>
        <tissue evidence="1">Whole animal</tissue>
    </source>
</reference>
<keyword evidence="2" id="KW-1185">Reference proteome</keyword>
<evidence type="ECO:0000313" key="1">
    <source>
        <dbReference type="EMBL" id="KAH3716729.1"/>
    </source>
</evidence>
<name>A0A9D4C476_DREPO</name>
<sequence>MIYYIEPLTRDLYKQGPCVGELVLTKVGDVVAHSVLNNGLSDSPLDTSPQELTLTDKKLVGHKTHTQKKIRFLILGPIGPCVGELVLTKVGDVVAHSVLNNGLSDSPLDTSPQELTLTDKKLVGHKLFGRGNVLFLAMPASDGNS</sequence>